<name>A0A7W9SHF1_9FIRM</name>
<protein>
    <submittedName>
        <fullName evidence="5">Histidine triad (HIT) family protein</fullName>
    </submittedName>
</protein>
<dbReference type="InterPro" id="IPR039384">
    <property type="entry name" value="HINT"/>
</dbReference>
<dbReference type="Proteomes" id="UP000522163">
    <property type="component" value="Unassembled WGS sequence"/>
</dbReference>
<dbReference type="PROSITE" id="PS00892">
    <property type="entry name" value="HIT_1"/>
    <property type="match status" value="1"/>
</dbReference>
<dbReference type="InterPro" id="IPR001310">
    <property type="entry name" value="Histidine_triad_HIT"/>
</dbReference>
<dbReference type="PRINTS" id="PR00332">
    <property type="entry name" value="HISTRIAD"/>
</dbReference>
<dbReference type="SUPFAM" id="SSF54197">
    <property type="entry name" value="HIT-like"/>
    <property type="match status" value="1"/>
</dbReference>
<dbReference type="PANTHER" id="PTHR46648">
    <property type="entry name" value="HIT FAMILY PROTEIN 1"/>
    <property type="match status" value="1"/>
</dbReference>
<evidence type="ECO:0000256" key="3">
    <source>
        <dbReference type="PROSITE-ProRule" id="PRU00464"/>
    </source>
</evidence>
<evidence type="ECO:0000313" key="6">
    <source>
        <dbReference type="Proteomes" id="UP000522163"/>
    </source>
</evidence>
<evidence type="ECO:0000259" key="4">
    <source>
        <dbReference type="PROSITE" id="PS51084"/>
    </source>
</evidence>
<dbReference type="CDD" id="cd01277">
    <property type="entry name" value="HINT_subgroup"/>
    <property type="match status" value="1"/>
</dbReference>
<feature type="domain" description="HIT" evidence="4">
    <location>
        <begin position="6"/>
        <end position="114"/>
    </location>
</feature>
<accession>A0A7W9SHF1</accession>
<dbReference type="GO" id="GO:0003824">
    <property type="term" value="F:catalytic activity"/>
    <property type="evidence" value="ECO:0007669"/>
    <property type="project" value="InterPro"/>
</dbReference>
<dbReference type="PANTHER" id="PTHR46648:SF1">
    <property type="entry name" value="ADENOSINE 5'-MONOPHOSPHORAMIDASE HNT1"/>
    <property type="match status" value="1"/>
</dbReference>
<dbReference type="Pfam" id="PF01230">
    <property type="entry name" value="HIT"/>
    <property type="match status" value="1"/>
</dbReference>
<evidence type="ECO:0000256" key="2">
    <source>
        <dbReference type="PIRSR" id="PIRSR601310-3"/>
    </source>
</evidence>
<feature type="active site" description="Tele-AMP-histidine intermediate" evidence="1">
    <location>
        <position position="100"/>
    </location>
</feature>
<dbReference type="InterPro" id="IPR036265">
    <property type="entry name" value="HIT-like_sf"/>
</dbReference>
<dbReference type="EMBL" id="JACHHH010000007">
    <property type="protein sequence ID" value="MBB6041491.1"/>
    <property type="molecule type" value="Genomic_DNA"/>
</dbReference>
<dbReference type="InterPro" id="IPR011146">
    <property type="entry name" value="HIT-like"/>
</dbReference>
<dbReference type="Gene3D" id="3.30.428.10">
    <property type="entry name" value="HIT-like"/>
    <property type="match status" value="1"/>
</dbReference>
<dbReference type="GO" id="GO:0009117">
    <property type="term" value="P:nucleotide metabolic process"/>
    <property type="evidence" value="ECO:0007669"/>
    <property type="project" value="TreeGrafter"/>
</dbReference>
<organism evidence="5 6">
    <name type="scientific">Oribacterium sinus</name>
    <dbReference type="NCBI Taxonomy" id="237576"/>
    <lineage>
        <taxon>Bacteria</taxon>
        <taxon>Bacillati</taxon>
        <taxon>Bacillota</taxon>
        <taxon>Clostridia</taxon>
        <taxon>Lachnospirales</taxon>
        <taxon>Lachnospiraceae</taxon>
        <taxon>Oribacterium</taxon>
    </lineage>
</organism>
<evidence type="ECO:0000313" key="5">
    <source>
        <dbReference type="EMBL" id="MBB6041491.1"/>
    </source>
</evidence>
<dbReference type="RefSeq" id="WP_183684103.1">
    <property type="nucleotide sequence ID" value="NZ_JACHHH010000007.1"/>
</dbReference>
<dbReference type="InterPro" id="IPR019808">
    <property type="entry name" value="Histidine_triad_CS"/>
</dbReference>
<gene>
    <name evidence="5" type="ORF">HNQ46_001474</name>
</gene>
<comment type="caution">
    <text evidence="5">The sequence shown here is derived from an EMBL/GenBank/DDBJ whole genome shotgun (WGS) entry which is preliminary data.</text>
</comment>
<feature type="short sequence motif" description="Histidine triad motif" evidence="2 3">
    <location>
        <begin position="98"/>
        <end position="102"/>
    </location>
</feature>
<evidence type="ECO:0000256" key="1">
    <source>
        <dbReference type="PIRSR" id="PIRSR601310-1"/>
    </source>
</evidence>
<dbReference type="GeneID" id="85015011"/>
<sequence>MSADCIFCKIANGEIPSGTVYEDGDFRVILDISPAAKGHCLILPKKHGKNLLEMEDGVLAKVFPLAKKIGQAMVKATGAKGFNVVQNNGEAAGQTVEHFHVHIIPRFDAKDSMVLWTPLSYEEGELEQVKESIVKEIHG</sequence>
<proteinExistence type="predicted"/>
<dbReference type="PROSITE" id="PS51084">
    <property type="entry name" value="HIT_2"/>
    <property type="match status" value="1"/>
</dbReference>
<dbReference type="AlphaFoldDB" id="A0A7W9SHF1"/>
<reference evidence="5 6" key="1">
    <citation type="submission" date="2020-08" db="EMBL/GenBank/DDBJ databases">
        <title>Genomic Encyclopedia of Type Strains, Phase IV (KMG-IV): sequencing the most valuable type-strain genomes for metagenomic binning, comparative biology and taxonomic classification.</title>
        <authorList>
            <person name="Goeker M."/>
        </authorList>
    </citation>
    <scope>NUCLEOTIDE SEQUENCE [LARGE SCALE GENOMIC DNA]</scope>
    <source>
        <strain evidence="5 6">DSM 17245</strain>
    </source>
</reference>